<organism evidence="2 3">
    <name type="scientific">Youngiibacter fragilis 232.1</name>
    <dbReference type="NCBI Taxonomy" id="994573"/>
    <lineage>
        <taxon>Bacteria</taxon>
        <taxon>Bacillati</taxon>
        <taxon>Bacillota</taxon>
        <taxon>Clostridia</taxon>
        <taxon>Eubacteriales</taxon>
        <taxon>Clostridiaceae</taxon>
        <taxon>Youngiibacter</taxon>
    </lineage>
</organism>
<feature type="transmembrane region" description="Helical" evidence="1">
    <location>
        <begin position="36"/>
        <end position="54"/>
    </location>
</feature>
<evidence type="ECO:0000313" key="2">
    <source>
        <dbReference type="EMBL" id="ETA81221.1"/>
    </source>
</evidence>
<dbReference type="PATRIC" id="fig|994573.3.peg.1457"/>
<keyword evidence="1" id="KW-0472">Membrane</keyword>
<feature type="transmembrane region" description="Helical" evidence="1">
    <location>
        <begin position="97"/>
        <end position="116"/>
    </location>
</feature>
<dbReference type="Pfam" id="PF11750">
    <property type="entry name" value="DUF3307"/>
    <property type="match status" value="1"/>
</dbReference>
<keyword evidence="1" id="KW-1133">Transmembrane helix</keyword>
<feature type="transmembrane region" description="Helical" evidence="1">
    <location>
        <begin position="128"/>
        <end position="153"/>
    </location>
</feature>
<dbReference type="STRING" id="994573.T472_0207830"/>
<proteinExistence type="predicted"/>
<sequence length="251" mass="27586">MVRGYFAYLLLGHILGDFYLQTQVVSDRKEKSLKWVILHGAAYLGAYVIAALPIFSIEVALVGMVASIAHFSVDMIKYGYSLKISNGRNTNILERNIFFADQTLHAVSLMIIAYAATLYCTPITSPGLITGFLEVVGMTGEAASSWIIAVLLIHKPVNIAIQKLLMVYKPISSDVTRINDNNAGRFIGTVERLIMLILISNGQYSAIGLVLTAKSIARYDKIAKEPEFAEYYLLGTLLSTLCVIIASTILR</sequence>
<dbReference type="Proteomes" id="UP000017747">
    <property type="component" value="Unassembled WGS sequence"/>
</dbReference>
<evidence type="ECO:0000256" key="1">
    <source>
        <dbReference type="SAM" id="Phobius"/>
    </source>
</evidence>
<dbReference type="RefSeq" id="WP_023387207.1">
    <property type="nucleotide sequence ID" value="NZ_AXUN02000146.1"/>
</dbReference>
<gene>
    <name evidence="2" type="ORF">T472_0207830</name>
</gene>
<feature type="transmembrane region" description="Helical" evidence="1">
    <location>
        <begin position="231"/>
        <end position="250"/>
    </location>
</feature>
<dbReference type="eggNOG" id="COG5061">
    <property type="taxonomic scope" value="Bacteria"/>
</dbReference>
<feature type="transmembrane region" description="Helical" evidence="1">
    <location>
        <begin position="193"/>
        <end position="211"/>
    </location>
</feature>
<dbReference type="EMBL" id="AXUN02000146">
    <property type="protein sequence ID" value="ETA81221.1"/>
    <property type="molecule type" value="Genomic_DNA"/>
</dbReference>
<dbReference type="OrthoDB" id="5122730at2"/>
<evidence type="ECO:0000313" key="3">
    <source>
        <dbReference type="Proteomes" id="UP000017747"/>
    </source>
</evidence>
<keyword evidence="1" id="KW-0812">Transmembrane</keyword>
<name>V7I7H1_9CLOT</name>
<keyword evidence="3" id="KW-1185">Reference proteome</keyword>
<comment type="caution">
    <text evidence="2">The sequence shown here is derived from an EMBL/GenBank/DDBJ whole genome shotgun (WGS) entry which is preliminary data.</text>
</comment>
<feature type="transmembrane region" description="Helical" evidence="1">
    <location>
        <begin position="60"/>
        <end position="76"/>
    </location>
</feature>
<dbReference type="AlphaFoldDB" id="V7I7H1"/>
<protein>
    <submittedName>
        <fullName evidence="2">Membrane protein</fullName>
    </submittedName>
</protein>
<accession>V7I7H1</accession>
<reference evidence="2 3" key="1">
    <citation type="journal article" date="2014" name="Genome Announc.">
        <title>Genome Sequence of Youngiibacter fragilis, the Type Strain of the Genus Youngiibacter.</title>
        <authorList>
            <person name="Wawrik C.B."/>
            <person name="Callaghan A.V."/>
            <person name="Stamps B.W."/>
            <person name="Wawrik B."/>
        </authorList>
    </citation>
    <scope>NUCLEOTIDE SEQUENCE [LARGE SCALE GENOMIC DNA]</scope>
    <source>
        <strain evidence="2 3">232.1</strain>
    </source>
</reference>
<dbReference type="InterPro" id="IPR021737">
    <property type="entry name" value="Phage_phiKZ_Orf197"/>
</dbReference>